<dbReference type="AlphaFoldDB" id="A0A444TZM5"/>
<organism evidence="1 2">
    <name type="scientific">Acipenser ruthenus</name>
    <name type="common">Sterlet sturgeon</name>
    <dbReference type="NCBI Taxonomy" id="7906"/>
    <lineage>
        <taxon>Eukaryota</taxon>
        <taxon>Metazoa</taxon>
        <taxon>Chordata</taxon>
        <taxon>Craniata</taxon>
        <taxon>Vertebrata</taxon>
        <taxon>Euteleostomi</taxon>
        <taxon>Actinopterygii</taxon>
        <taxon>Chondrostei</taxon>
        <taxon>Acipenseriformes</taxon>
        <taxon>Acipenseridae</taxon>
        <taxon>Acipenser</taxon>
    </lineage>
</organism>
<dbReference type="PANTHER" id="PTHR45846:SF1">
    <property type="entry name" value="TRNA-DIHYDROURIDINE(47) SYNTHASE [NAD(P)(+)]-LIKE"/>
    <property type="match status" value="1"/>
</dbReference>
<gene>
    <name evidence="1" type="ORF">EOD39_2611</name>
</gene>
<dbReference type="PANTHER" id="PTHR45846">
    <property type="entry name" value="TRNA-DIHYDROURIDINE(47) SYNTHASE [NAD(P)(+)]-LIKE"/>
    <property type="match status" value="1"/>
</dbReference>
<evidence type="ECO:0000313" key="1">
    <source>
        <dbReference type="EMBL" id="RXM28394.1"/>
    </source>
</evidence>
<sequence length="326" mass="36895">MIGVLERLLQGEKEVFCEAGGPSASSGEGCLPVAERTGPGWIPKSAAPENQNIEGRAEHWASQPNSGAVMMGWQTAELPSFDGTTSCWIEEDKAQQLTTALRGDAQMVLLKEMGRYCTLVAALQRQFGSTGEPNLLRARFRRREWAAGESLARLVTDLEREVRRLYADAAAREQEEQARFQFVEDMGSGELRKVALIKPWIFTEIKEQRHWDILSSERLDNLKDFTNFGLEHWGSDTLGVEKTRKFMFEWLSFLYRYILVGLLVRVPRRLNERPLFYLGRDYLESLMASHNVGDWIKISFVGLCGKLNLIVTVLDTTSATSTSFYG</sequence>
<proteinExistence type="predicted"/>
<keyword evidence="2" id="KW-1185">Reference proteome</keyword>
<dbReference type="Proteomes" id="UP000289886">
    <property type="component" value="Unassembled WGS sequence"/>
</dbReference>
<dbReference type="GO" id="GO:0017150">
    <property type="term" value="F:tRNA dihydrouridine synthase activity"/>
    <property type="evidence" value="ECO:0007669"/>
    <property type="project" value="TreeGrafter"/>
</dbReference>
<comment type="caution">
    <text evidence="1">The sequence shown here is derived from an EMBL/GenBank/DDBJ whole genome shotgun (WGS) entry which is preliminary data.</text>
</comment>
<evidence type="ECO:0000313" key="2">
    <source>
        <dbReference type="Proteomes" id="UP000289886"/>
    </source>
</evidence>
<name>A0A444TZM5_ACIRT</name>
<protein>
    <submittedName>
        <fullName evidence="1">tRNA-dihydrouridine(47) synthase [NAD(P)(+)]-like</fullName>
    </submittedName>
</protein>
<dbReference type="EMBL" id="SCEB01215655">
    <property type="protein sequence ID" value="RXM28394.1"/>
    <property type="molecule type" value="Genomic_DNA"/>
</dbReference>
<reference evidence="1 2" key="1">
    <citation type="submission" date="2019-01" db="EMBL/GenBank/DDBJ databases">
        <title>Draft Genome and Complete Hox-Cluster Characterization of the Sterlet Sturgeon (Acipenser ruthenus).</title>
        <authorList>
            <person name="Wei Q."/>
        </authorList>
    </citation>
    <scope>NUCLEOTIDE SEQUENCE [LARGE SCALE GENOMIC DNA]</scope>
    <source>
        <strain evidence="1">WHYD16114868_AA</strain>
        <tissue evidence="1">Blood</tissue>
    </source>
</reference>
<accession>A0A444TZM5</accession>
<dbReference type="GO" id="GO:0003723">
    <property type="term" value="F:RNA binding"/>
    <property type="evidence" value="ECO:0007669"/>
    <property type="project" value="TreeGrafter"/>
</dbReference>